<reference evidence="2 3" key="1">
    <citation type="submission" date="2024-09" db="EMBL/GenBank/DDBJ databases">
        <title>T2T genomes of carrot and Alternaria dauci and their utility for understanding host-pathogen interaction during carrot leaf blight disease.</title>
        <authorList>
            <person name="Liu W."/>
            <person name="Xu S."/>
            <person name="Ou C."/>
            <person name="Liu X."/>
            <person name="Zhuang F."/>
            <person name="Deng X.W."/>
        </authorList>
    </citation>
    <scope>NUCLEOTIDE SEQUENCE [LARGE SCALE GENOMIC DNA]</scope>
    <source>
        <strain evidence="2 3">A2016</strain>
    </source>
</reference>
<accession>A0ABR3UTI5</accession>
<evidence type="ECO:0000256" key="1">
    <source>
        <dbReference type="SAM" id="MobiDB-lite"/>
    </source>
</evidence>
<comment type="caution">
    <text evidence="2">The sequence shown here is derived from an EMBL/GenBank/DDBJ whole genome shotgun (WGS) entry which is preliminary data.</text>
</comment>
<sequence length="1000" mass="111674">MSAAHTCFRSALSQAFRPSSRGIAAPCSVAAFLVPALGRPLKRTFTSGKRRPAHAQSQSQSRLPPSAEDEEDAITLVVPPRPREHIQSCIQYPPLEARGQVKAWLDAIEPFLPRHLRQATSDTPEKPSTSLDFALLINKAQDASIDIFSYLGVEAGKWQTVLWIVRKLTEDGKLSNDLTTQLEQYSYAVAHGEEHRSLKDLTEGPLRLQRTYPNRKLQLTLDVLTSNPDSIRYSYVMVKRALGQLWRSLANMILVAAEQSSGEQHTIMPHVLETIAYLHHLGLMPDSVYMYKNPQDKHALQQPPTLHMLSSKILTALSDATWNAHEASVKTAKDRANAQYFLGHEIPGSRYKVQVTEVAPELWLELVLWSCLHGGWTLDGAAILEQLANREGEHAWALISWREILQAEQNKTPAPTPAWSLLPMNGEAAASAEDRARTRRTISSEIVTGFVDGLVNHMRLGVGARGATPESLIASIKTLKGFLDKNNLSLGSSAWDSIMARLIDSGGFAPEKRPELLLRVFELAPGFGGEVGSANAPASGSTEIPYFFEPTTIPLSFLHRAMRAFISNGDIRGAMTTLSMLQQHTDDNKQKSVAEFFQFLQSSPQLRPDEPFTSRLPPVDFPAFDIKLPLPLLARLLDLVTESKLYDLGRWLLFSDELDGPVISQELHSHRNISASVVRFGTIAGENKLVLDVVKKASAWNEKHQQYRMPAEILTALLCAQIKLRQWDSVRGMQHYVQDTPTFRPRPIIISSFVAELFQTSIGPEEVKVRAQDSFTGLLFSWEDMILRNMRDELYSALAIMSTVDSEWKAYCSRFLAFSSRQAVSLPVDDFNRILSGVLDGYGSARGKVMVQTWCHTSKRHFESYRAPGGVPTMPHYRVTKSIDYEGRPEDIEVRQESGATLTLQGRITPNRQTIWAVIRKVQEEVETETRNGKEMAEATRNEKRDTLKWAAGMLQLLGYEYEDYISALGDLAMIAKVEGLSAPGRVDVGHEEGAERHSV</sequence>
<feature type="region of interest" description="Disordered" evidence="1">
    <location>
        <begin position="43"/>
        <end position="71"/>
    </location>
</feature>
<proteinExistence type="predicted"/>
<dbReference type="GeneID" id="96080397"/>
<evidence type="ECO:0000313" key="3">
    <source>
        <dbReference type="Proteomes" id="UP001578633"/>
    </source>
</evidence>
<evidence type="ECO:0000313" key="2">
    <source>
        <dbReference type="EMBL" id="KAL1799733.1"/>
    </source>
</evidence>
<keyword evidence="3" id="KW-1185">Reference proteome</keyword>
<protein>
    <submittedName>
        <fullName evidence="2">Uncharacterized protein</fullName>
    </submittedName>
</protein>
<name>A0ABR3UTI5_9PLEO</name>
<organism evidence="2 3">
    <name type="scientific">Alternaria dauci</name>
    <dbReference type="NCBI Taxonomy" id="48095"/>
    <lineage>
        <taxon>Eukaryota</taxon>
        <taxon>Fungi</taxon>
        <taxon>Dikarya</taxon>
        <taxon>Ascomycota</taxon>
        <taxon>Pezizomycotina</taxon>
        <taxon>Dothideomycetes</taxon>
        <taxon>Pleosporomycetidae</taxon>
        <taxon>Pleosporales</taxon>
        <taxon>Pleosporineae</taxon>
        <taxon>Pleosporaceae</taxon>
        <taxon>Alternaria</taxon>
        <taxon>Alternaria sect. Porri</taxon>
    </lineage>
</organism>
<gene>
    <name evidence="2" type="ORF">ACET3X_000075</name>
</gene>
<dbReference type="Proteomes" id="UP001578633">
    <property type="component" value="Chromosome 1"/>
</dbReference>
<dbReference type="EMBL" id="JBHGVX010000001">
    <property type="protein sequence ID" value="KAL1799733.1"/>
    <property type="molecule type" value="Genomic_DNA"/>
</dbReference>
<dbReference type="RefSeq" id="XP_069310317.1">
    <property type="nucleotide sequence ID" value="XM_069448074.1"/>
</dbReference>